<dbReference type="Pfam" id="PF00378">
    <property type="entry name" value="ECH_1"/>
    <property type="match status" value="2"/>
</dbReference>
<dbReference type="CDD" id="cd06558">
    <property type="entry name" value="crotonase-like"/>
    <property type="match status" value="1"/>
</dbReference>
<dbReference type="Gene3D" id="3.90.226.10">
    <property type="entry name" value="2-enoyl-CoA Hydratase, Chain A, domain 1"/>
    <property type="match status" value="1"/>
</dbReference>
<dbReference type="RefSeq" id="WP_066967521.1">
    <property type="nucleotide sequence ID" value="NZ_CP023449.1"/>
</dbReference>
<accession>A0A2A4FS73</accession>
<dbReference type="SUPFAM" id="SSF52096">
    <property type="entry name" value="ClpP/crotonase"/>
    <property type="match status" value="1"/>
</dbReference>
<gene>
    <name evidence="2" type="ORF">COO09_19795</name>
</gene>
<keyword evidence="3" id="KW-1185">Reference proteome</keyword>
<comment type="caution">
    <text evidence="2">The sequence shown here is derived from an EMBL/GenBank/DDBJ whole genome shotgun (WGS) entry which is preliminary data.</text>
</comment>
<dbReference type="AlphaFoldDB" id="A0A2A4FS73"/>
<proteinExistence type="inferred from homology"/>
<name>A0A2A4FS73_9SPHN</name>
<dbReference type="NCBIfam" id="NF006140">
    <property type="entry name" value="PRK08290.1"/>
    <property type="match status" value="1"/>
</dbReference>
<dbReference type="InterPro" id="IPR001753">
    <property type="entry name" value="Enoyl-CoA_hydra/iso"/>
</dbReference>
<dbReference type="InterPro" id="IPR029045">
    <property type="entry name" value="ClpP/crotonase-like_dom_sf"/>
</dbReference>
<evidence type="ECO:0000313" key="3">
    <source>
        <dbReference type="Proteomes" id="UP000218934"/>
    </source>
</evidence>
<evidence type="ECO:0000256" key="1">
    <source>
        <dbReference type="ARBA" id="ARBA00005254"/>
    </source>
</evidence>
<dbReference type="PANTHER" id="PTHR43802">
    <property type="entry name" value="ENOYL-COA HYDRATASE"/>
    <property type="match status" value="1"/>
</dbReference>
<dbReference type="OrthoDB" id="9795613at2"/>
<dbReference type="EMBL" id="NWUF01000026">
    <property type="protein sequence ID" value="PCE40570.1"/>
    <property type="molecule type" value="Genomic_DNA"/>
</dbReference>
<dbReference type="GO" id="GO:0003824">
    <property type="term" value="F:catalytic activity"/>
    <property type="evidence" value="ECO:0007669"/>
    <property type="project" value="UniProtKB-ARBA"/>
</dbReference>
<organism evidence="2 3">
    <name type="scientific">Rhizorhabdus dicambivorans</name>
    <dbReference type="NCBI Taxonomy" id="1850238"/>
    <lineage>
        <taxon>Bacteria</taxon>
        <taxon>Pseudomonadati</taxon>
        <taxon>Pseudomonadota</taxon>
        <taxon>Alphaproteobacteria</taxon>
        <taxon>Sphingomonadales</taxon>
        <taxon>Sphingomonadaceae</taxon>
        <taxon>Rhizorhabdus</taxon>
    </lineage>
</organism>
<reference evidence="2 3" key="1">
    <citation type="submission" date="2017-09" db="EMBL/GenBank/DDBJ databases">
        <title>The Catabolism of 3,6-Dichlorosalicylic acid is Initiated by the Cytochrome P450 Monooxygenase DsmABC in Rhizorhabdus dicambivorans Ndbn-20.</title>
        <authorList>
            <person name="Na L."/>
        </authorList>
    </citation>
    <scope>NUCLEOTIDE SEQUENCE [LARGE SCALE GENOMIC DNA]</scope>
    <source>
        <strain evidence="2 3">Ndbn-20m</strain>
    </source>
</reference>
<dbReference type="PANTHER" id="PTHR43802:SF1">
    <property type="entry name" value="IP11341P-RELATED"/>
    <property type="match status" value="1"/>
</dbReference>
<protein>
    <submittedName>
        <fullName evidence="2">Enoyl-CoA hydratase</fullName>
    </submittedName>
</protein>
<dbReference type="KEGG" id="rdi:CMV14_07605"/>
<sequence>MSQEESPQIRYDVPLDRVARITLARPDMRNAQGMQMTYELNAAFDRAARDDAIGVIILAADGPHFSSGHDLGGDKDKTWRDFPVVGTWGDFDAGGAAGRYYREKELYLEMAERWRNIPKPTIAAVQGKCISGALLLAWVCDLIVATEDAQFRDTTTDLGLTGVELFMHPYELGTRKAKEWLFTSGWLDAAEAEKRGMVNRVVPADRLEAEVLALAETIAQRPDFALRTVKEACNQAQDLMGRRQVVQSAFAMHHLAHAHNQLKFGIHVDPFGLPPAVRGKFEARMGVSLDKGEGEADA</sequence>
<evidence type="ECO:0000313" key="2">
    <source>
        <dbReference type="EMBL" id="PCE40570.1"/>
    </source>
</evidence>
<comment type="similarity">
    <text evidence="1">Belongs to the enoyl-CoA hydratase/isomerase family.</text>
</comment>
<dbReference type="Proteomes" id="UP000218934">
    <property type="component" value="Unassembled WGS sequence"/>
</dbReference>